<dbReference type="EMBL" id="KN835158">
    <property type="protein sequence ID" value="KIK46512.1"/>
    <property type="molecule type" value="Genomic_DNA"/>
</dbReference>
<dbReference type="OrthoDB" id="10305047at2759"/>
<evidence type="ECO:0000313" key="2">
    <source>
        <dbReference type="Proteomes" id="UP000054485"/>
    </source>
</evidence>
<protein>
    <submittedName>
        <fullName evidence="1">Uncharacterized protein</fullName>
    </submittedName>
</protein>
<dbReference type="HOGENOM" id="CLU_2943358_0_0_1"/>
<reference evidence="1 2" key="1">
    <citation type="submission" date="2014-04" db="EMBL/GenBank/DDBJ databases">
        <authorList>
            <consortium name="DOE Joint Genome Institute"/>
            <person name="Kuo A."/>
            <person name="Ruytinx J."/>
            <person name="Rineau F."/>
            <person name="Colpaert J."/>
            <person name="Kohler A."/>
            <person name="Nagy L.G."/>
            <person name="Floudas D."/>
            <person name="Copeland A."/>
            <person name="Barry K.W."/>
            <person name="Cichocki N."/>
            <person name="Veneault-Fourrey C."/>
            <person name="LaButti K."/>
            <person name="Lindquist E.A."/>
            <person name="Lipzen A."/>
            <person name="Lundell T."/>
            <person name="Morin E."/>
            <person name="Murat C."/>
            <person name="Sun H."/>
            <person name="Tunlid A."/>
            <person name="Henrissat B."/>
            <person name="Grigoriev I.V."/>
            <person name="Hibbett D.S."/>
            <person name="Martin F."/>
            <person name="Nordberg H.P."/>
            <person name="Cantor M.N."/>
            <person name="Hua S.X."/>
        </authorList>
    </citation>
    <scope>NUCLEOTIDE SEQUENCE [LARGE SCALE GENOMIC DNA]</scope>
    <source>
        <strain evidence="1 2">UH-Slu-Lm8-n1</strain>
    </source>
</reference>
<proteinExistence type="predicted"/>
<evidence type="ECO:0000313" key="1">
    <source>
        <dbReference type="EMBL" id="KIK46512.1"/>
    </source>
</evidence>
<sequence length="60" mass="6943">MLYVTACYFQSHEILTAFAPLQMHKKAAKIIHLISTTSYPIHNFISYPQLHIYPHILSIS</sequence>
<reference evidence="2" key="2">
    <citation type="submission" date="2015-01" db="EMBL/GenBank/DDBJ databases">
        <title>Evolutionary Origins and Diversification of the Mycorrhizal Mutualists.</title>
        <authorList>
            <consortium name="DOE Joint Genome Institute"/>
            <consortium name="Mycorrhizal Genomics Consortium"/>
            <person name="Kohler A."/>
            <person name="Kuo A."/>
            <person name="Nagy L.G."/>
            <person name="Floudas D."/>
            <person name="Copeland A."/>
            <person name="Barry K.W."/>
            <person name="Cichocki N."/>
            <person name="Veneault-Fourrey C."/>
            <person name="LaButti K."/>
            <person name="Lindquist E.A."/>
            <person name="Lipzen A."/>
            <person name="Lundell T."/>
            <person name="Morin E."/>
            <person name="Murat C."/>
            <person name="Riley R."/>
            <person name="Ohm R."/>
            <person name="Sun H."/>
            <person name="Tunlid A."/>
            <person name="Henrissat B."/>
            <person name="Grigoriev I.V."/>
            <person name="Hibbett D.S."/>
            <person name="Martin F."/>
        </authorList>
    </citation>
    <scope>NUCLEOTIDE SEQUENCE [LARGE SCALE GENOMIC DNA]</scope>
    <source>
        <strain evidence="2">UH-Slu-Lm8-n1</strain>
    </source>
</reference>
<dbReference type="InParanoid" id="A0A0D0BKP6"/>
<name>A0A0D0BKP6_9AGAM</name>
<organism evidence="1 2">
    <name type="scientific">Suillus luteus UH-Slu-Lm8-n1</name>
    <dbReference type="NCBI Taxonomy" id="930992"/>
    <lineage>
        <taxon>Eukaryota</taxon>
        <taxon>Fungi</taxon>
        <taxon>Dikarya</taxon>
        <taxon>Basidiomycota</taxon>
        <taxon>Agaricomycotina</taxon>
        <taxon>Agaricomycetes</taxon>
        <taxon>Agaricomycetidae</taxon>
        <taxon>Boletales</taxon>
        <taxon>Suillineae</taxon>
        <taxon>Suillaceae</taxon>
        <taxon>Suillus</taxon>
    </lineage>
</organism>
<dbReference type="AlphaFoldDB" id="A0A0D0BKP6"/>
<gene>
    <name evidence="1" type="ORF">CY34DRAFT_800369</name>
</gene>
<dbReference type="Proteomes" id="UP000054485">
    <property type="component" value="Unassembled WGS sequence"/>
</dbReference>
<accession>A0A0D0BKP6</accession>
<keyword evidence="2" id="KW-1185">Reference proteome</keyword>